<keyword evidence="1 4" id="KW-0489">Methyltransferase</keyword>
<dbReference type="EC" id="2.1.1.44" evidence="4"/>
<evidence type="ECO:0000313" key="5">
    <source>
        <dbReference type="Proteomes" id="UP000663570"/>
    </source>
</evidence>
<proteinExistence type="predicted"/>
<dbReference type="InterPro" id="IPR017804">
    <property type="entry name" value="MeTrfase_EgtD-like"/>
</dbReference>
<dbReference type="InterPro" id="IPR029063">
    <property type="entry name" value="SAM-dependent_MTases_sf"/>
</dbReference>
<sequence length="323" mass="35268">MDRPPAYATSRLARSHTAHGGFARDFVEGLAAHPRRLAPKYFYDTAGSALFDHICALPEYYPTRTEIGILRACSEDIAACIGPGAQIVEFGAGSVLKIRLLLDALHSPAGFIPIDISGEHLHAAAAALQRDYPAIPIEPVVGDFTAPITLPACPAGARRVGFFPGSSLGNFEPDDAIRFLRHAAENLHGGGMLIGIDLVKDPARLHAAYNDAAGVTAAFNRNVLVRAQRELGAELAPERFAHYAFYNAPLRRIEMHLVSETSQRIVVLGRRFDFTPGDTLHTENSYKYTIDDFRELARSAGYSPGACWCDPDRSFSLHWLAMQ</sequence>
<gene>
    <name evidence="4" type="primary">egtD</name>
    <name evidence="4" type="ORF">JY500_02520</name>
</gene>
<organism evidence="4 5">
    <name type="scientific">Niveibacterium microcysteis</name>
    <dbReference type="NCBI Taxonomy" id="2811415"/>
    <lineage>
        <taxon>Bacteria</taxon>
        <taxon>Pseudomonadati</taxon>
        <taxon>Pseudomonadota</taxon>
        <taxon>Betaproteobacteria</taxon>
        <taxon>Rhodocyclales</taxon>
        <taxon>Rhodocyclaceae</taxon>
        <taxon>Niveibacterium</taxon>
    </lineage>
</organism>
<dbReference type="EMBL" id="CP071060">
    <property type="protein sequence ID" value="QSI77550.1"/>
    <property type="molecule type" value="Genomic_DNA"/>
</dbReference>
<accession>A0ABX7M721</accession>
<dbReference type="InterPro" id="IPR019257">
    <property type="entry name" value="MeTrfase_dom"/>
</dbReference>
<name>A0ABX7M721_9RHOO</name>
<dbReference type="PANTHER" id="PTHR43397">
    <property type="entry name" value="ERGOTHIONEINE BIOSYNTHESIS PROTEIN 1"/>
    <property type="match status" value="1"/>
</dbReference>
<dbReference type="Pfam" id="PF10017">
    <property type="entry name" value="Methyltransf_33"/>
    <property type="match status" value="1"/>
</dbReference>
<dbReference type="InterPro" id="IPR051128">
    <property type="entry name" value="EgtD_Methyltrsf_superfamily"/>
</dbReference>
<protein>
    <submittedName>
        <fullName evidence="4">L-histidine N(Alpha)-methyltransferase</fullName>
        <ecNumber evidence="4">2.1.1.44</ecNumber>
    </submittedName>
</protein>
<dbReference type="SUPFAM" id="SSF53335">
    <property type="entry name" value="S-adenosyl-L-methionine-dependent methyltransferases"/>
    <property type="match status" value="1"/>
</dbReference>
<dbReference type="PIRSF" id="PIRSF018005">
    <property type="entry name" value="UCP018005"/>
    <property type="match status" value="1"/>
</dbReference>
<reference evidence="4 5" key="1">
    <citation type="submission" date="2021-02" db="EMBL/GenBank/DDBJ databases">
        <title>Niveibacterium changnyeongensis HC41.</title>
        <authorList>
            <person name="Kang M."/>
        </authorList>
    </citation>
    <scope>NUCLEOTIDE SEQUENCE [LARGE SCALE GENOMIC DNA]</scope>
    <source>
        <strain evidence="4 5">HC41</strain>
    </source>
</reference>
<dbReference type="RefSeq" id="WP_206254968.1">
    <property type="nucleotide sequence ID" value="NZ_CP071060.1"/>
</dbReference>
<evidence type="ECO:0000256" key="2">
    <source>
        <dbReference type="ARBA" id="ARBA00022679"/>
    </source>
</evidence>
<feature type="domain" description="Histidine-specific methyltransferase SAM-dependent" evidence="3">
    <location>
        <begin position="23"/>
        <end position="321"/>
    </location>
</feature>
<keyword evidence="2 4" id="KW-0808">Transferase</keyword>
<dbReference type="Gene3D" id="3.40.50.150">
    <property type="entry name" value="Vaccinia Virus protein VP39"/>
    <property type="match status" value="1"/>
</dbReference>
<dbReference type="InterPro" id="IPR035094">
    <property type="entry name" value="EgtD"/>
</dbReference>
<evidence type="ECO:0000256" key="1">
    <source>
        <dbReference type="ARBA" id="ARBA00022603"/>
    </source>
</evidence>
<dbReference type="Proteomes" id="UP000663570">
    <property type="component" value="Chromosome"/>
</dbReference>
<evidence type="ECO:0000313" key="4">
    <source>
        <dbReference type="EMBL" id="QSI77550.1"/>
    </source>
</evidence>
<keyword evidence="5" id="KW-1185">Reference proteome</keyword>
<dbReference type="GO" id="GO:0032259">
    <property type="term" value="P:methylation"/>
    <property type="evidence" value="ECO:0007669"/>
    <property type="project" value="UniProtKB-KW"/>
</dbReference>
<evidence type="ECO:0000259" key="3">
    <source>
        <dbReference type="Pfam" id="PF10017"/>
    </source>
</evidence>
<dbReference type="NCBIfam" id="TIGR03438">
    <property type="entry name" value="egtD_ergothio"/>
    <property type="match status" value="1"/>
</dbReference>
<dbReference type="PANTHER" id="PTHR43397:SF1">
    <property type="entry name" value="ERGOTHIONEINE BIOSYNTHESIS PROTEIN 1"/>
    <property type="match status" value="1"/>
</dbReference>
<dbReference type="GO" id="GO:0052706">
    <property type="term" value="F:L-histidine N(alpha)-methyltransferase activity"/>
    <property type="evidence" value="ECO:0007669"/>
    <property type="project" value="UniProtKB-EC"/>
</dbReference>